<dbReference type="Pfam" id="PF04439">
    <property type="entry name" value="Adenyl_transf"/>
    <property type="match status" value="1"/>
</dbReference>
<proteinExistence type="predicted"/>
<keyword evidence="1" id="KW-0548">Nucleotidyltransferase</keyword>
<dbReference type="Proteomes" id="UP000571128">
    <property type="component" value="Unassembled WGS sequence"/>
</dbReference>
<dbReference type="EMBL" id="JAARPY010000002">
    <property type="protein sequence ID" value="MBC1397791.1"/>
    <property type="molecule type" value="Genomic_DNA"/>
</dbReference>
<sequence>MLNLSQQLQKIIQYFDSHKNVSLVVQEGSFAKQQYMDKYSDLDLNIWFSNEMDFTNDLTWLKELGEVLVAVPLDFPVQDGMRSLIVIFENGVKVDFSFWPIEFLEQPFPYYDAYLILLDKANLGEKLVPFLKKSKVTQMDEKAFQTLVDEFYLEMHYVAKFQKRGEFWFVAALKAGIRENYFLPLLEQIAILEGKSPSFLGRHMNDWLSPFWLNKIQLLFKENDSKEVFALFSELYQEIAKKMDFQFDQKRLKKLEHLILGL</sequence>
<dbReference type="Gene3D" id="3.30.460.10">
    <property type="entry name" value="Beta Polymerase, domain 2"/>
    <property type="match status" value="1"/>
</dbReference>
<dbReference type="Gene3D" id="1.20.120.330">
    <property type="entry name" value="Nucleotidyltransferases domain 2"/>
    <property type="match status" value="1"/>
</dbReference>
<evidence type="ECO:0000313" key="2">
    <source>
        <dbReference type="Proteomes" id="UP000571128"/>
    </source>
</evidence>
<dbReference type="GO" id="GO:0016779">
    <property type="term" value="F:nucleotidyltransferase activity"/>
    <property type="evidence" value="ECO:0007669"/>
    <property type="project" value="UniProtKB-KW"/>
</dbReference>
<protein>
    <submittedName>
        <fullName evidence="1">Aminoglycoside 6-adenylyltransferase</fullName>
    </submittedName>
</protein>
<dbReference type="AlphaFoldDB" id="A0A841YBZ8"/>
<name>A0A841YBZ8_9LIST</name>
<dbReference type="SUPFAM" id="SSF81631">
    <property type="entry name" value="PAP/OAS1 substrate-binding domain"/>
    <property type="match status" value="1"/>
</dbReference>
<dbReference type="InterPro" id="IPR043519">
    <property type="entry name" value="NT_sf"/>
</dbReference>
<reference evidence="1 2" key="1">
    <citation type="submission" date="2020-03" db="EMBL/GenBank/DDBJ databases">
        <title>Soil Listeria distribution.</title>
        <authorList>
            <person name="Liao J."/>
            <person name="Wiedmann M."/>
        </authorList>
    </citation>
    <scope>NUCLEOTIDE SEQUENCE [LARGE SCALE GENOMIC DNA]</scope>
    <source>
        <strain evidence="1 2">FSL L7-1645</strain>
    </source>
</reference>
<dbReference type="InterPro" id="IPR007530">
    <property type="entry name" value="Aminoglycoside_adenylylTfrase"/>
</dbReference>
<accession>A0A841YBZ8</accession>
<organism evidence="1 2">
    <name type="scientific">Listeria fleischmannii</name>
    <dbReference type="NCBI Taxonomy" id="1069827"/>
    <lineage>
        <taxon>Bacteria</taxon>
        <taxon>Bacillati</taxon>
        <taxon>Bacillota</taxon>
        <taxon>Bacilli</taxon>
        <taxon>Bacillales</taxon>
        <taxon>Listeriaceae</taxon>
        <taxon>Listeria</taxon>
    </lineage>
</organism>
<gene>
    <name evidence="1" type="ORF">HB844_02790</name>
</gene>
<dbReference type="RefSeq" id="WP_115095495.1">
    <property type="nucleotide sequence ID" value="NZ_JAARPY010000002.1"/>
</dbReference>
<evidence type="ECO:0000313" key="1">
    <source>
        <dbReference type="EMBL" id="MBC1397791.1"/>
    </source>
</evidence>
<keyword evidence="1" id="KW-0808">Transferase</keyword>
<comment type="caution">
    <text evidence="1">The sequence shown here is derived from an EMBL/GenBank/DDBJ whole genome shotgun (WGS) entry which is preliminary data.</text>
</comment>
<dbReference type="SUPFAM" id="SSF81301">
    <property type="entry name" value="Nucleotidyltransferase"/>
    <property type="match status" value="1"/>
</dbReference>